<evidence type="ECO:0000313" key="3">
    <source>
        <dbReference type="Proteomes" id="UP001152320"/>
    </source>
</evidence>
<sequence length="105" mass="11495">MFSSRVLILLVLFGAVAIIASSPAEESSDEEELDLSERGLINRFCEKRLHRHHKRGLQEDEPSDEDIDEMVARVAKLNPGSRSWGSFFGNHAAPLAAAALHAAGK</sequence>
<keyword evidence="1" id="KW-0732">Signal</keyword>
<accession>A0A9Q1CFP3</accession>
<proteinExistence type="predicted"/>
<dbReference type="Proteomes" id="UP001152320">
    <property type="component" value="Chromosome 4"/>
</dbReference>
<comment type="caution">
    <text evidence="2">The sequence shown here is derived from an EMBL/GenBank/DDBJ whole genome shotgun (WGS) entry which is preliminary data.</text>
</comment>
<evidence type="ECO:0000313" key="2">
    <source>
        <dbReference type="EMBL" id="KAJ8043853.1"/>
    </source>
</evidence>
<dbReference type="AlphaFoldDB" id="A0A9Q1CFP3"/>
<dbReference type="EMBL" id="JAIZAY010000004">
    <property type="protein sequence ID" value="KAJ8043853.1"/>
    <property type="molecule type" value="Genomic_DNA"/>
</dbReference>
<keyword evidence="3" id="KW-1185">Reference proteome</keyword>
<gene>
    <name evidence="2" type="ORF">HOLleu_11135</name>
</gene>
<protein>
    <submittedName>
        <fullName evidence="2">Uncharacterized protein</fullName>
    </submittedName>
</protein>
<feature type="signal peptide" evidence="1">
    <location>
        <begin position="1"/>
        <end position="21"/>
    </location>
</feature>
<organism evidence="2 3">
    <name type="scientific">Holothuria leucospilota</name>
    <name type="common">Black long sea cucumber</name>
    <name type="synonym">Mertensiothuria leucospilota</name>
    <dbReference type="NCBI Taxonomy" id="206669"/>
    <lineage>
        <taxon>Eukaryota</taxon>
        <taxon>Metazoa</taxon>
        <taxon>Echinodermata</taxon>
        <taxon>Eleutherozoa</taxon>
        <taxon>Echinozoa</taxon>
        <taxon>Holothuroidea</taxon>
        <taxon>Aspidochirotacea</taxon>
        <taxon>Aspidochirotida</taxon>
        <taxon>Holothuriidae</taxon>
        <taxon>Holothuria</taxon>
    </lineage>
</organism>
<evidence type="ECO:0000256" key="1">
    <source>
        <dbReference type="SAM" id="SignalP"/>
    </source>
</evidence>
<reference evidence="2" key="1">
    <citation type="submission" date="2021-10" db="EMBL/GenBank/DDBJ databases">
        <title>Tropical sea cucumber genome reveals ecological adaptation and Cuvierian tubules defense mechanism.</title>
        <authorList>
            <person name="Chen T."/>
        </authorList>
    </citation>
    <scope>NUCLEOTIDE SEQUENCE</scope>
    <source>
        <strain evidence="2">Nanhai2018</strain>
        <tissue evidence="2">Muscle</tissue>
    </source>
</reference>
<feature type="chain" id="PRO_5040401474" evidence="1">
    <location>
        <begin position="22"/>
        <end position="105"/>
    </location>
</feature>
<name>A0A9Q1CFP3_HOLLE</name>